<sequence length="75" mass="8190">MVMLHTGTNSTQERPLKPSSMILKVDPQWSVNDFLALGLATLAPLSSLVSRLRMRLIITAHHGTRVSMVTQCSGS</sequence>
<accession>A0A9X9LMS3</accession>
<keyword evidence="2" id="KW-1185">Reference proteome</keyword>
<feature type="non-terminal residue" evidence="1">
    <location>
        <position position="75"/>
    </location>
</feature>
<evidence type="ECO:0000313" key="2">
    <source>
        <dbReference type="Proteomes" id="UP000269945"/>
    </source>
</evidence>
<name>A0A9X9LMS3_GULGU</name>
<reference evidence="1 2" key="1">
    <citation type="submission" date="2018-10" db="EMBL/GenBank/DDBJ databases">
        <authorList>
            <person name="Ekblom R."/>
            <person name="Jareborg N."/>
        </authorList>
    </citation>
    <scope>NUCLEOTIDE SEQUENCE [LARGE SCALE GENOMIC DNA]</scope>
    <source>
        <tissue evidence="1">Muscle</tissue>
    </source>
</reference>
<proteinExistence type="predicted"/>
<comment type="caution">
    <text evidence="1">The sequence shown here is derived from an EMBL/GenBank/DDBJ whole genome shotgun (WGS) entry which is preliminary data.</text>
</comment>
<dbReference type="EMBL" id="CYRY02008312">
    <property type="protein sequence ID" value="VCW77056.1"/>
    <property type="molecule type" value="Genomic_DNA"/>
</dbReference>
<protein>
    <submittedName>
        <fullName evidence="1">Uncharacterized protein</fullName>
    </submittedName>
</protein>
<dbReference type="Proteomes" id="UP000269945">
    <property type="component" value="Unassembled WGS sequence"/>
</dbReference>
<gene>
    <name evidence="1" type="ORF">BN2614_LOCUS1</name>
</gene>
<organism evidence="1 2">
    <name type="scientific">Gulo gulo</name>
    <name type="common">Wolverine</name>
    <name type="synonym">Gluton</name>
    <dbReference type="NCBI Taxonomy" id="48420"/>
    <lineage>
        <taxon>Eukaryota</taxon>
        <taxon>Metazoa</taxon>
        <taxon>Chordata</taxon>
        <taxon>Craniata</taxon>
        <taxon>Vertebrata</taxon>
        <taxon>Euteleostomi</taxon>
        <taxon>Mammalia</taxon>
        <taxon>Eutheria</taxon>
        <taxon>Laurasiatheria</taxon>
        <taxon>Carnivora</taxon>
        <taxon>Caniformia</taxon>
        <taxon>Musteloidea</taxon>
        <taxon>Mustelidae</taxon>
        <taxon>Guloninae</taxon>
        <taxon>Gulo</taxon>
    </lineage>
</organism>
<dbReference type="AlphaFoldDB" id="A0A9X9LMS3"/>
<evidence type="ECO:0000313" key="1">
    <source>
        <dbReference type="EMBL" id="VCW77056.1"/>
    </source>
</evidence>